<feature type="transmembrane region" description="Helical" evidence="2">
    <location>
        <begin position="29"/>
        <end position="53"/>
    </location>
</feature>
<dbReference type="Proteomes" id="UP000237846">
    <property type="component" value="Unassembled WGS sequence"/>
</dbReference>
<evidence type="ECO:0000256" key="2">
    <source>
        <dbReference type="SAM" id="Phobius"/>
    </source>
</evidence>
<feature type="transmembrane region" description="Helical" evidence="2">
    <location>
        <begin position="65"/>
        <end position="90"/>
    </location>
</feature>
<proteinExistence type="predicted"/>
<evidence type="ECO:0000256" key="1">
    <source>
        <dbReference type="SAM" id="MobiDB-lite"/>
    </source>
</evidence>
<reference evidence="3 4" key="1">
    <citation type="submission" date="2018-03" db="EMBL/GenBank/DDBJ databases">
        <title>Genomic Encyclopedia of Archaeal and Bacterial Type Strains, Phase II (KMG-II): from individual species to whole genera.</title>
        <authorList>
            <person name="Goeker M."/>
        </authorList>
    </citation>
    <scope>NUCLEOTIDE SEQUENCE [LARGE SCALE GENOMIC DNA]</scope>
    <source>
        <strain evidence="3 4">DSM 45601</strain>
    </source>
</reference>
<protein>
    <submittedName>
        <fullName evidence="3">Uncharacterized protein</fullName>
    </submittedName>
</protein>
<gene>
    <name evidence="3" type="ORF">CLV72_108308</name>
</gene>
<dbReference type="AlphaFoldDB" id="A0A2T0PXN8"/>
<accession>A0A2T0PXN8</accession>
<dbReference type="EMBL" id="PVZC01000008">
    <property type="protein sequence ID" value="PRX96301.1"/>
    <property type="molecule type" value="Genomic_DNA"/>
</dbReference>
<feature type="transmembrane region" description="Helical" evidence="2">
    <location>
        <begin position="102"/>
        <end position="121"/>
    </location>
</feature>
<keyword evidence="4" id="KW-1185">Reference proteome</keyword>
<name>A0A2T0PXN8_9ACTN</name>
<comment type="caution">
    <text evidence="3">The sequence shown here is derived from an EMBL/GenBank/DDBJ whole genome shotgun (WGS) entry which is preliminary data.</text>
</comment>
<feature type="transmembrane region" description="Helical" evidence="2">
    <location>
        <begin position="133"/>
        <end position="153"/>
    </location>
</feature>
<feature type="region of interest" description="Disordered" evidence="1">
    <location>
        <begin position="1"/>
        <end position="23"/>
    </location>
</feature>
<dbReference type="RefSeq" id="WP_106251135.1">
    <property type="nucleotide sequence ID" value="NZ_PVZC01000008.1"/>
</dbReference>
<keyword evidence="2" id="KW-0472">Membrane</keyword>
<evidence type="ECO:0000313" key="3">
    <source>
        <dbReference type="EMBL" id="PRX96301.1"/>
    </source>
</evidence>
<keyword evidence="2" id="KW-1133">Transmembrane helix</keyword>
<feature type="compositionally biased region" description="Low complexity" evidence="1">
    <location>
        <begin position="1"/>
        <end position="16"/>
    </location>
</feature>
<organism evidence="3 4">
    <name type="scientific">Allonocardiopsis opalescens</name>
    <dbReference type="NCBI Taxonomy" id="1144618"/>
    <lineage>
        <taxon>Bacteria</taxon>
        <taxon>Bacillati</taxon>
        <taxon>Actinomycetota</taxon>
        <taxon>Actinomycetes</taxon>
        <taxon>Streptosporangiales</taxon>
        <taxon>Allonocardiopsis</taxon>
    </lineage>
</organism>
<keyword evidence="2" id="KW-0812">Transmembrane</keyword>
<sequence length="159" mass="15806">MSSRAPLQRAAAAERSAPARKADREPGGWLCGLQALAASAGGLGAAAALARAAGLLAPLAGSEMAAVTLVMAGHVLAFVLAAPAATWLLLRLLRAPSPGTTLGLAALLEGAMVSWLSAFGHDPLALFEVADHGLLLAGWLVSAVCAALLAHFARSLAAG</sequence>
<evidence type="ECO:0000313" key="4">
    <source>
        <dbReference type="Proteomes" id="UP000237846"/>
    </source>
</evidence>